<dbReference type="PATRIC" id="fig|1030009.3.peg.37"/>
<evidence type="ECO:0000256" key="5">
    <source>
        <dbReference type="ARBA" id="ARBA00049429"/>
    </source>
</evidence>
<dbReference type="SMR" id="A0A0E0USE2"/>
<evidence type="ECO:0000313" key="8">
    <source>
        <dbReference type="EMBL" id="AEH91043.1"/>
    </source>
</evidence>
<dbReference type="Pfam" id="PF02274">
    <property type="entry name" value="ADI"/>
    <property type="match status" value="1"/>
</dbReference>
<keyword evidence="6" id="KW-0963">Cytoplasm</keyword>
<dbReference type="PRINTS" id="PR01466">
    <property type="entry name" value="ARGDEIMINASE"/>
</dbReference>
<dbReference type="KEGG" id="lmq:LMM7_0037"/>
<evidence type="ECO:0000256" key="6">
    <source>
        <dbReference type="HAMAP-Rule" id="MF_00242"/>
    </source>
</evidence>
<dbReference type="HOGENOM" id="CLU_052662_0_1_9"/>
<proteinExistence type="inferred from homology"/>
<protein>
    <recommendedName>
        <fullName evidence="6">Arginine deiminase</fullName>
        <shortName evidence="6">ADI</shortName>
        <ecNumber evidence="6">3.5.3.6</ecNumber>
    </recommendedName>
    <alternativeName>
        <fullName evidence="6">Arginine dihydrolase</fullName>
        <shortName evidence="6">AD</shortName>
    </alternativeName>
</protein>
<dbReference type="NCBIfam" id="TIGR01078">
    <property type="entry name" value="arcA"/>
    <property type="match status" value="1"/>
</dbReference>
<dbReference type="RefSeq" id="WP_012582216.1">
    <property type="nucleotide sequence ID" value="NC_017537.1"/>
</dbReference>
<evidence type="ECO:0000313" key="9">
    <source>
        <dbReference type="Proteomes" id="UP000000486"/>
    </source>
</evidence>
<dbReference type="GO" id="GO:0016990">
    <property type="term" value="F:arginine deiminase activity"/>
    <property type="evidence" value="ECO:0007669"/>
    <property type="project" value="UniProtKB-UniRule"/>
</dbReference>
<gene>
    <name evidence="6 8" type="primary">arcA</name>
    <name evidence="8" type="ordered locus">LMM7_0037</name>
</gene>
<dbReference type="InterPro" id="IPR003876">
    <property type="entry name" value="Arg_deiminase"/>
</dbReference>
<evidence type="ECO:0000256" key="7">
    <source>
        <dbReference type="PIRSR" id="PIRSR006356-1"/>
    </source>
</evidence>
<comment type="pathway">
    <text evidence="1 6">Amino-acid degradation; L-arginine degradation via ADI pathway; carbamoyl phosphate from L-arginine: step 1/2.</text>
</comment>
<evidence type="ECO:0000256" key="3">
    <source>
        <dbReference type="ARBA" id="ARBA00022503"/>
    </source>
</evidence>
<accession>A0A0E0USE2</accession>
<dbReference type="NCBIfam" id="NF002381">
    <property type="entry name" value="PRK01388.1"/>
    <property type="match status" value="1"/>
</dbReference>
<reference evidence="8 9" key="1">
    <citation type="journal article" date="2011" name="J. Bacteriol.">
        <title>Genome sequence of the nonpathogenic Listeria monocytogenes serovar 4a strain M7.</title>
        <authorList>
            <person name="Chen J."/>
            <person name="Xia Y."/>
            <person name="Cheng C."/>
            <person name="Fang C."/>
            <person name="Shan Y."/>
            <person name="Jin G."/>
            <person name="Fang W."/>
        </authorList>
    </citation>
    <scope>NUCLEOTIDE SEQUENCE [LARGE SCALE GENOMIC DNA]</scope>
    <source>
        <strain evidence="8 9">M7</strain>
    </source>
</reference>
<dbReference type="EC" id="3.5.3.6" evidence="6"/>
<dbReference type="Gene3D" id="3.75.10.10">
    <property type="entry name" value="L-arginine/glycine Amidinotransferase, Chain A"/>
    <property type="match status" value="1"/>
</dbReference>
<dbReference type="GO" id="GO:0005737">
    <property type="term" value="C:cytoplasm"/>
    <property type="evidence" value="ECO:0007669"/>
    <property type="project" value="UniProtKB-SubCell"/>
</dbReference>
<name>A0A0E0USE2_LISMM</name>
<sequence>MKMEKALNITSEIGKLQTVLVKRPGSELENITPEYLESLLFDDIPYLKMMQKEHDFFVKTMQGSNIEVLYLEKLAAEALRAANNKESFLTKIIKESNQMDESALYVRDYLMSFDEEEMISKLMSGLKKSEIPERKKKHLNEMMDEQYPFFLDPLPNLYFTRDPAAVIGNGVTINKMFQPARRRESMFIELILKHHPRFSNQEIPVWSGREEPFSLEGGDELVLTEETILVGVSERTDARAVERLAESLFSRSPKIKRVLAVEIPETRSFMHLDTVFTMVNYAQFTIHPAIQNQQGELNIYILEKSENGLDITPRRDFKRVIAEVLGEPEVDFIPCGGEDVIVSAREQWNDGANTLAIAPGEVITYDRNQVSNDLLRSAGIKVHEVISSELSRGRGGPRCMTMPLSRENLK</sequence>
<dbReference type="AlphaFoldDB" id="A0A0E0USE2"/>
<dbReference type="SUPFAM" id="SSF55909">
    <property type="entry name" value="Pentein"/>
    <property type="match status" value="1"/>
</dbReference>
<comment type="catalytic activity">
    <reaction evidence="5 6">
        <text>L-arginine + H2O = L-citrulline + NH4(+)</text>
        <dbReference type="Rhea" id="RHEA:19597"/>
        <dbReference type="ChEBI" id="CHEBI:15377"/>
        <dbReference type="ChEBI" id="CHEBI:28938"/>
        <dbReference type="ChEBI" id="CHEBI:32682"/>
        <dbReference type="ChEBI" id="CHEBI:57743"/>
        <dbReference type="EC" id="3.5.3.6"/>
    </reaction>
</comment>
<organism evidence="8 9">
    <name type="scientific">Listeria monocytogenes serotype 4a (strain M7)</name>
    <dbReference type="NCBI Taxonomy" id="1030009"/>
    <lineage>
        <taxon>Bacteria</taxon>
        <taxon>Bacillati</taxon>
        <taxon>Bacillota</taxon>
        <taxon>Bacilli</taxon>
        <taxon>Bacillales</taxon>
        <taxon>Listeriaceae</taxon>
        <taxon>Listeria</taxon>
    </lineage>
</organism>
<evidence type="ECO:0000256" key="1">
    <source>
        <dbReference type="ARBA" id="ARBA00005213"/>
    </source>
</evidence>
<dbReference type="Proteomes" id="UP000000486">
    <property type="component" value="Chromosome"/>
</dbReference>
<dbReference type="GO" id="GO:0019546">
    <property type="term" value="P:L-arginine deiminase pathway"/>
    <property type="evidence" value="ECO:0007669"/>
    <property type="project" value="UniProtKB-UniRule"/>
</dbReference>
<comment type="similarity">
    <text evidence="2 6">Belongs to the arginine deiminase family.</text>
</comment>
<feature type="active site" description="Amidino-cysteine intermediate" evidence="6 7">
    <location>
        <position position="399"/>
    </location>
</feature>
<dbReference type="HAMAP" id="MF_00242">
    <property type="entry name" value="Arg_deiminase"/>
    <property type="match status" value="1"/>
</dbReference>
<keyword evidence="3 6" id="KW-0056">Arginine metabolism</keyword>
<dbReference type="EMBL" id="CP002816">
    <property type="protein sequence ID" value="AEH91043.1"/>
    <property type="molecule type" value="Genomic_DNA"/>
</dbReference>
<keyword evidence="4 6" id="KW-0378">Hydrolase</keyword>
<dbReference type="PANTHER" id="PTHR47271:SF2">
    <property type="entry name" value="ARGININE DEIMINASE"/>
    <property type="match status" value="1"/>
</dbReference>
<dbReference type="Gene3D" id="1.10.3930.10">
    <property type="entry name" value="Arginine deiminase"/>
    <property type="match status" value="1"/>
</dbReference>
<evidence type="ECO:0000256" key="2">
    <source>
        <dbReference type="ARBA" id="ARBA00010206"/>
    </source>
</evidence>
<dbReference type="PIRSF" id="PIRSF006356">
    <property type="entry name" value="Arg_deiminase"/>
    <property type="match status" value="1"/>
</dbReference>
<evidence type="ECO:0000256" key="4">
    <source>
        <dbReference type="ARBA" id="ARBA00022801"/>
    </source>
</evidence>
<dbReference type="UniPathway" id="UPA00254">
    <property type="reaction ID" value="UER00364"/>
</dbReference>
<comment type="subcellular location">
    <subcellularLocation>
        <location evidence="6">Cytoplasm</location>
    </subcellularLocation>
</comment>
<dbReference type="PANTHER" id="PTHR47271">
    <property type="entry name" value="ARGININE DEIMINASE"/>
    <property type="match status" value="1"/>
</dbReference>